<reference evidence="8 9" key="1">
    <citation type="journal article" date="2011" name="Proc. Natl. Acad. Sci. U.S.A.">
        <title>Comparative genomics of xylose-fermenting fungi for enhanced biofuel production.</title>
        <authorList>
            <person name="Wohlbach D.J."/>
            <person name="Kuo A."/>
            <person name="Sato T.K."/>
            <person name="Potts K.M."/>
            <person name="Salamov A.A."/>
            <person name="LaButti K.M."/>
            <person name="Sun H."/>
            <person name="Clum A."/>
            <person name="Pangilinan J.L."/>
            <person name="Lindquist E.A."/>
            <person name="Lucas S."/>
            <person name="Lapidus A."/>
            <person name="Jin M."/>
            <person name="Gunawan C."/>
            <person name="Balan V."/>
            <person name="Dale B.E."/>
            <person name="Jeffries T.W."/>
            <person name="Zinkel R."/>
            <person name="Barry K.W."/>
            <person name="Grigoriev I.V."/>
            <person name="Gasch A.P."/>
        </authorList>
    </citation>
    <scope>NUCLEOTIDE SEQUENCE [LARGE SCALE GENOMIC DNA]</scope>
    <source>
        <strain evidence="9">ATCC 10573 / BCRC 21748 / CBS 615 / JCM 9827 / NBRC 10315 / NRRL Y-1498 / VKM Y-70</strain>
    </source>
</reference>
<evidence type="ECO:0000256" key="5">
    <source>
        <dbReference type="RuleBase" id="RU368084"/>
    </source>
</evidence>
<dbReference type="Pfam" id="PF04084">
    <property type="entry name" value="RecA-like_ORC2"/>
    <property type="match status" value="1"/>
</dbReference>
<evidence type="ECO:0000256" key="1">
    <source>
        <dbReference type="ARBA" id="ARBA00004123"/>
    </source>
</evidence>
<keyword evidence="4 5" id="KW-0539">Nucleus</keyword>
<name>G3BCR6_CANTC</name>
<gene>
    <name evidence="8" type="ORF">CANTEDRAFT_128559</name>
</gene>
<evidence type="ECO:0000256" key="2">
    <source>
        <dbReference type="ARBA" id="ARBA00007421"/>
    </source>
</evidence>
<evidence type="ECO:0000313" key="9">
    <source>
        <dbReference type="Proteomes" id="UP000000707"/>
    </source>
</evidence>
<feature type="domain" description="Origin recognition complex subunit 2 RecA-like" evidence="6">
    <location>
        <begin position="5"/>
        <end position="108"/>
    </location>
</feature>
<sequence>MESLVSVLVPEEYRVRRHYSKILSDSFPLLLKQLERQRKNTKSPKPRLILVIHCIDSESLRDDKTQVQLCQLANLPEVKLICSAENIAAPLLWDSFKAENYNFVYHDITTYQPYIVETSFKDAIDIGKTKRTSSSRGAMFVLRALNENSKTIYKILLESQIERIKQLNPKSGVRSTRGTLRTAIDFKALHKNCMEHFVTSNEISFRAMLTEFLEHNMCKLTKDDAGTEKVFIAYTFEEMNKLLKESL</sequence>
<dbReference type="GO" id="GO:0003688">
    <property type="term" value="F:DNA replication origin binding"/>
    <property type="evidence" value="ECO:0007669"/>
    <property type="project" value="UniProtKB-UniRule"/>
</dbReference>
<comment type="subcellular location">
    <subcellularLocation>
        <location evidence="1 5">Nucleus</location>
    </subcellularLocation>
</comment>
<evidence type="ECO:0000256" key="3">
    <source>
        <dbReference type="ARBA" id="ARBA00022705"/>
    </source>
</evidence>
<dbReference type="InterPro" id="IPR007220">
    <property type="entry name" value="ORC2"/>
</dbReference>
<comment type="similarity">
    <text evidence="2 5">Belongs to the ORC2 family.</text>
</comment>
<accession>G3BCR6</accession>
<feature type="domain" description="Origin recognition complex subunit 2 winged-helix" evidence="7">
    <location>
        <begin position="177"/>
        <end position="238"/>
    </location>
</feature>
<dbReference type="HOGENOM" id="CLU_018596_1_1_1"/>
<comment type="function">
    <text evidence="5">Component of the origin recognition complex (ORC) that binds origins of replication. DNA-binding is ATP-dependent. ORC is required to assemble the pre-replication complex necessary to initiate DNA replication.</text>
</comment>
<evidence type="ECO:0000259" key="7">
    <source>
        <dbReference type="Pfam" id="PF24882"/>
    </source>
</evidence>
<keyword evidence="9" id="KW-1185">Reference proteome</keyword>
<feature type="non-terminal residue" evidence="8">
    <location>
        <position position="247"/>
    </location>
</feature>
<dbReference type="EMBL" id="GL996528">
    <property type="protein sequence ID" value="EGV60863.1"/>
    <property type="molecule type" value="Genomic_DNA"/>
</dbReference>
<evidence type="ECO:0000313" key="8">
    <source>
        <dbReference type="EMBL" id="EGV60863.1"/>
    </source>
</evidence>
<dbReference type="Pfam" id="PF24882">
    <property type="entry name" value="WHD_ORC2"/>
    <property type="match status" value="1"/>
</dbReference>
<dbReference type="Proteomes" id="UP000000707">
    <property type="component" value="Unassembled WGS sequence"/>
</dbReference>
<dbReference type="PANTHER" id="PTHR14052">
    <property type="entry name" value="ORIGIN RECOGNITION COMPLEX SUBUNIT 2"/>
    <property type="match status" value="1"/>
</dbReference>
<protein>
    <recommendedName>
        <fullName evidence="5">Origin recognition complex subunit 2</fullName>
    </recommendedName>
</protein>
<evidence type="ECO:0000259" key="6">
    <source>
        <dbReference type="Pfam" id="PF04084"/>
    </source>
</evidence>
<proteinExistence type="inferred from homology"/>
<dbReference type="InterPro" id="IPR056773">
    <property type="entry name" value="WHD_ORC2"/>
</dbReference>
<organism evidence="9">
    <name type="scientific">Candida tenuis (strain ATCC 10573 / BCRC 21748 / CBS 615 / JCM 9827 / NBRC 10315 / NRRL Y-1498 / VKM Y-70)</name>
    <name type="common">Yeast</name>
    <name type="synonym">Yamadazyma tenuis</name>
    <dbReference type="NCBI Taxonomy" id="590646"/>
    <lineage>
        <taxon>Eukaryota</taxon>
        <taxon>Fungi</taxon>
        <taxon>Dikarya</taxon>
        <taxon>Ascomycota</taxon>
        <taxon>Saccharomycotina</taxon>
        <taxon>Pichiomycetes</taxon>
        <taxon>Debaryomycetaceae</taxon>
        <taxon>Yamadazyma</taxon>
    </lineage>
</organism>
<dbReference type="InterPro" id="IPR056772">
    <property type="entry name" value="RecA-like_ORC2"/>
</dbReference>
<comment type="subunit">
    <text evidence="5">Component of the origin recognition complex (ORC).</text>
</comment>
<keyword evidence="3 5" id="KW-0235">DNA replication</keyword>
<dbReference type="AlphaFoldDB" id="G3BCR6"/>
<dbReference type="GO" id="GO:0006260">
    <property type="term" value="P:DNA replication"/>
    <property type="evidence" value="ECO:0007669"/>
    <property type="project" value="UniProtKB-UniRule"/>
</dbReference>
<dbReference type="GO" id="GO:0005664">
    <property type="term" value="C:nuclear origin of replication recognition complex"/>
    <property type="evidence" value="ECO:0007669"/>
    <property type="project" value="UniProtKB-UniRule"/>
</dbReference>
<evidence type="ECO:0000256" key="4">
    <source>
        <dbReference type="ARBA" id="ARBA00023242"/>
    </source>
</evidence>
<dbReference type="OrthoDB" id="346673at2759"/>
<dbReference type="PANTHER" id="PTHR14052:SF0">
    <property type="entry name" value="ORIGIN RECOGNITION COMPLEX SUBUNIT 2"/>
    <property type="match status" value="1"/>
</dbReference>